<dbReference type="EMBL" id="SDPN01000034">
    <property type="protein sequence ID" value="RXZ68036.1"/>
    <property type="molecule type" value="Genomic_DNA"/>
</dbReference>
<comment type="subcellular location">
    <subcellularLocation>
        <location evidence="1 7">Cell membrane</location>
        <topology evidence="1 7">Multi-pass membrane protein</topology>
    </subcellularLocation>
</comment>
<dbReference type="OrthoDB" id="7274389at2"/>
<comment type="similarity">
    <text evidence="7">Belongs to the binding-protein-dependent transport system permease family.</text>
</comment>
<dbReference type="PROSITE" id="PS50928">
    <property type="entry name" value="ABC_TM1"/>
    <property type="match status" value="1"/>
</dbReference>
<dbReference type="GO" id="GO:0055085">
    <property type="term" value="P:transmembrane transport"/>
    <property type="evidence" value="ECO:0007669"/>
    <property type="project" value="InterPro"/>
</dbReference>
<feature type="transmembrane region" description="Helical" evidence="7">
    <location>
        <begin position="216"/>
        <end position="241"/>
    </location>
</feature>
<dbReference type="Gene3D" id="1.10.3720.10">
    <property type="entry name" value="MetI-like"/>
    <property type="match status" value="1"/>
</dbReference>
<keyword evidence="10" id="KW-1185">Reference proteome</keyword>
<dbReference type="PANTHER" id="PTHR30151">
    <property type="entry name" value="ALKANE SULFONATE ABC TRANSPORTER-RELATED, MEMBRANE SUBUNIT"/>
    <property type="match status" value="1"/>
</dbReference>
<dbReference type="PANTHER" id="PTHR30151:SF0">
    <property type="entry name" value="ABC TRANSPORTER PERMEASE PROTEIN MJ0413-RELATED"/>
    <property type="match status" value="1"/>
</dbReference>
<evidence type="ECO:0000256" key="5">
    <source>
        <dbReference type="ARBA" id="ARBA00022989"/>
    </source>
</evidence>
<evidence type="ECO:0000256" key="1">
    <source>
        <dbReference type="ARBA" id="ARBA00004651"/>
    </source>
</evidence>
<feature type="domain" description="ABC transmembrane type-1" evidence="8">
    <location>
        <begin position="100"/>
        <end position="282"/>
    </location>
</feature>
<protein>
    <submittedName>
        <fullName evidence="9">ABC transporter permease</fullName>
    </submittedName>
</protein>
<evidence type="ECO:0000313" key="9">
    <source>
        <dbReference type="EMBL" id="RXZ68036.1"/>
    </source>
</evidence>
<dbReference type="AlphaFoldDB" id="A0A4V1QX11"/>
<feature type="transmembrane region" description="Helical" evidence="7">
    <location>
        <begin position="166"/>
        <end position="196"/>
    </location>
</feature>
<evidence type="ECO:0000256" key="4">
    <source>
        <dbReference type="ARBA" id="ARBA00022692"/>
    </source>
</evidence>
<gene>
    <name evidence="9" type="ORF">ESP51_15185</name>
</gene>
<accession>A0A4V1QX11</accession>
<keyword evidence="3" id="KW-1003">Cell membrane</keyword>
<evidence type="ECO:0000256" key="7">
    <source>
        <dbReference type="RuleBase" id="RU363032"/>
    </source>
</evidence>
<evidence type="ECO:0000256" key="3">
    <source>
        <dbReference type="ARBA" id="ARBA00022475"/>
    </source>
</evidence>
<evidence type="ECO:0000313" key="10">
    <source>
        <dbReference type="Proteomes" id="UP000293865"/>
    </source>
</evidence>
<feature type="transmembrane region" description="Helical" evidence="7">
    <location>
        <begin position="138"/>
        <end position="160"/>
    </location>
</feature>
<organism evidence="9 10">
    <name type="scientific">Agromyces albus</name>
    <dbReference type="NCBI Taxonomy" id="205332"/>
    <lineage>
        <taxon>Bacteria</taxon>
        <taxon>Bacillati</taxon>
        <taxon>Actinomycetota</taxon>
        <taxon>Actinomycetes</taxon>
        <taxon>Micrococcales</taxon>
        <taxon>Microbacteriaceae</taxon>
        <taxon>Agromyces</taxon>
    </lineage>
</organism>
<dbReference type="Pfam" id="PF00528">
    <property type="entry name" value="BPD_transp_1"/>
    <property type="match status" value="1"/>
</dbReference>
<sequence>MTALDTFRRATATTTPATALASDGTAPTAAIASPADAATPRPRRLPTVLRPSRWLPLTVTLVALGLLWQLGAETMPYLLPPLADIGETLAGNPGFYLANAWVTLQESLLGLAIAFVASSILAIAISEVPMVKRAVMPIAVVLNVTPLVAIAPALVVAFGFGPEPKLIVTAIICFFPILINVSVGLRSVPAAVLQFYRTIKASRLELLWNIRIPNALPYLFAALKIVFPLSIVGAVVAEMFAPGASEGLGTTISLASSNNKLPVIYASIFILALMGSALLGLVTAVERRVLHWHDTHSGEQK</sequence>
<dbReference type="InterPro" id="IPR000515">
    <property type="entry name" value="MetI-like"/>
</dbReference>
<evidence type="ECO:0000256" key="2">
    <source>
        <dbReference type="ARBA" id="ARBA00022448"/>
    </source>
</evidence>
<reference evidence="9 10" key="1">
    <citation type="submission" date="2019-01" db="EMBL/GenBank/DDBJ databases">
        <title>Agromyces.</title>
        <authorList>
            <person name="Li J."/>
        </authorList>
    </citation>
    <scope>NUCLEOTIDE SEQUENCE [LARGE SCALE GENOMIC DNA]</scope>
    <source>
        <strain evidence="9 10">DSM 15934</strain>
    </source>
</reference>
<name>A0A4V1QX11_9MICO</name>
<evidence type="ECO:0000259" key="8">
    <source>
        <dbReference type="PROSITE" id="PS50928"/>
    </source>
</evidence>
<dbReference type="InterPro" id="IPR035906">
    <property type="entry name" value="MetI-like_sf"/>
</dbReference>
<keyword evidence="5 7" id="KW-1133">Transmembrane helix</keyword>
<feature type="transmembrane region" description="Helical" evidence="7">
    <location>
        <begin position="54"/>
        <end position="71"/>
    </location>
</feature>
<feature type="transmembrane region" description="Helical" evidence="7">
    <location>
        <begin position="261"/>
        <end position="282"/>
    </location>
</feature>
<dbReference type="SUPFAM" id="SSF161098">
    <property type="entry name" value="MetI-like"/>
    <property type="match status" value="1"/>
</dbReference>
<proteinExistence type="inferred from homology"/>
<dbReference type="CDD" id="cd06261">
    <property type="entry name" value="TM_PBP2"/>
    <property type="match status" value="1"/>
</dbReference>
<feature type="transmembrane region" description="Helical" evidence="7">
    <location>
        <begin position="107"/>
        <end position="126"/>
    </location>
</feature>
<evidence type="ECO:0000256" key="6">
    <source>
        <dbReference type="ARBA" id="ARBA00023136"/>
    </source>
</evidence>
<dbReference type="Proteomes" id="UP000293865">
    <property type="component" value="Unassembled WGS sequence"/>
</dbReference>
<keyword evidence="6 7" id="KW-0472">Membrane</keyword>
<keyword evidence="4 7" id="KW-0812">Transmembrane</keyword>
<dbReference type="GO" id="GO:0005886">
    <property type="term" value="C:plasma membrane"/>
    <property type="evidence" value="ECO:0007669"/>
    <property type="project" value="UniProtKB-SubCell"/>
</dbReference>
<keyword evidence="2 7" id="KW-0813">Transport</keyword>
<comment type="caution">
    <text evidence="9">The sequence shown here is derived from an EMBL/GenBank/DDBJ whole genome shotgun (WGS) entry which is preliminary data.</text>
</comment>